<evidence type="ECO:0008006" key="5">
    <source>
        <dbReference type="Google" id="ProtNLM"/>
    </source>
</evidence>
<evidence type="ECO:0000256" key="2">
    <source>
        <dbReference type="SAM" id="SignalP"/>
    </source>
</evidence>
<feature type="chain" id="PRO_5045379190" description="Secreted protein" evidence="2">
    <location>
        <begin position="24"/>
        <end position="129"/>
    </location>
</feature>
<accession>A0ABW3QDF1</accession>
<feature type="compositionally biased region" description="Basic and acidic residues" evidence="1">
    <location>
        <begin position="73"/>
        <end position="100"/>
    </location>
</feature>
<gene>
    <name evidence="3" type="ORF">ACFQ4C_09555</name>
</gene>
<sequence>MKTIRMTVATLVTVLAITLQTSAQTTTSEGNAANTAQSRNGNVKEQQPASGQTRAKVERKVTGSRPDVNSASDKTDKYREDNMPNREKRSTVTSDADGKKSVVRGRPKADPKTKQKRGEGRSFGNTGPN</sequence>
<organism evidence="3 4">
    <name type="scientific">Larkinella insperata</name>
    <dbReference type="NCBI Taxonomy" id="332158"/>
    <lineage>
        <taxon>Bacteria</taxon>
        <taxon>Pseudomonadati</taxon>
        <taxon>Bacteroidota</taxon>
        <taxon>Cytophagia</taxon>
        <taxon>Cytophagales</taxon>
        <taxon>Spirosomataceae</taxon>
        <taxon>Larkinella</taxon>
    </lineage>
</organism>
<name>A0ABW3QDF1_9BACT</name>
<keyword evidence="2" id="KW-0732">Signal</keyword>
<reference evidence="4" key="1">
    <citation type="journal article" date="2019" name="Int. J. Syst. Evol. Microbiol.">
        <title>The Global Catalogue of Microorganisms (GCM) 10K type strain sequencing project: providing services to taxonomists for standard genome sequencing and annotation.</title>
        <authorList>
            <consortium name="The Broad Institute Genomics Platform"/>
            <consortium name="The Broad Institute Genome Sequencing Center for Infectious Disease"/>
            <person name="Wu L."/>
            <person name="Ma J."/>
        </authorList>
    </citation>
    <scope>NUCLEOTIDE SEQUENCE [LARGE SCALE GENOMIC DNA]</scope>
    <source>
        <strain evidence="4">CCUG 55608</strain>
    </source>
</reference>
<evidence type="ECO:0000256" key="1">
    <source>
        <dbReference type="SAM" id="MobiDB-lite"/>
    </source>
</evidence>
<evidence type="ECO:0000313" key="3">
    <source>
        <dbReference type="EMBL" id="MFD1141355.1"/>
    </source>
</evidence>
<protein>
    <recommendedName>
        <fullName evidence="5">Secreted protein</fullName>
    </recommendedName>
</protein>
<proteinExistence type="predicted"/>
<dbReference type="Proteomes" id="UP001597116">
    <property type="component" value="Unassembled WGS sequence"/>
</dbReference>
<feature type="signal peptide" evidence="2">
    <location>
        <begin position="1"/>
        <end position="23"/>
    </location>
</feature>
<dbReference type="RefSeq" id="WP_265991714.1">
    <property type="nucleotide sequence ID" value="NZ_CP110973.1"/>
</dbReference>
<dbReference type="EMBL" id="JBHTLP010000008">
    <property type="protein sequence ID" value="MFD1141355.1"/>
    <property type="molecule type" value="Genomic_DNA"/>
</dbReference>
<keyword evidence="4" id="KW-1185">Reference proteome</keyword>
<feature type="compositionally biased region" description="Basic and acidic residues" evidence="1">
    <location>
        <begin position="107"/>
        <end position="120"/>
    </location>
</feature>
<feature type="region of interest" description="Disordered" evidence="1">
    <location>
        <begin position="22"/>
        <end position="129"/>
    </location>
</feature>
<comment type="caution">
    <text evidence="3">The sequence shown here is derived from an EMBL/GenBank/DDBJ whole genome shotgun (WGS) entry which is preliminary data.</text>
</comment>
<feature type="compositionally biased region" description="Polar residues" evidence="1">
    <location>
        <begin position="22"/>
        <end position="53"/>
    </location>
</feature>
<evidence type="ECO:0000313" key="4">
    <source>
        <dbReference type="Proteomes" id="UP001597116"/>
    </source>
</evidence>